<accession>A0AA38IVD9</accession>
<comment type="caution">
    <text evidence="1">The sequence shown here is derived from an EMBL/GenBank/DDBJ whole genome shotgun (WGS) entry which is preliminary data.</text>
</comment>
<proteinExistence type="predicted"/>
<keyword evidence="2" id="KW-1185">Reference proteome</keyword>
<sequence length="150" mass="17405">MASGSREQFVINYPDVDNIELPDLIECMHETQPDEAKSGFLRICFAEVTIDNVVGFKRNCQPSGVWRVSYQMKNRTPNYCEKDSKSKKAIYPFPDSQEQLKHYTYNTEFAVVDYSRMFCSCPVSDFKLATEQPSIWLISEVTMDLCRMKL</sequence>
<gene>
    <name evidence="1" type="ORF">Zmor_011571</name>
</gene>
<organism evidence="1 2">
    <name type="scientific">Zophobas morio</name>
    <dbReference type="NCBI Taxonomy" id="2755281"/>
    <lineage>
        <taxon>Eukaryota</taxon>
        <taxon>Metazoa</taxon>
        <taxon>Ecdysozoa</taxon>
        <taxon>Arthropoda</taxon>
        <taxon>Hexapoda</taxon>
        <taxon>Insecta</taxon>
        <taxon>Pterygota</taxon>
        <taxon>Neoptera</taxon>
        <taxon>Endopterygota</taxon>
        <taxon>Coleoptera</taxon>
        <taxon>Polyphaga</taxon>
        <taxon>Cucujiformia</taxon>
        <taxon>Tenebrionidae</taxon>
        <taxon>Zophobas</taxon>
    </lineage>
</organism>
<evidence type="ECO:0000313" key="2">
    <source>
        <dbReference type="Proteomes" id="UP001168821"/>
    </source>
</evidence>
<evidence type="ECO:0000313" key="1">
    <source>
        <dbReference type="EMBL" id="KAJ3659909.1"/>
    </source>
</evidence>
<name>A0AA38IVD9_9CUCU</name>
<dbReference type="AlphaFoldDB" id="A0AA38IVD9"/>
<protein>
    <submittedName>
        <fullName evidence="1">Uncharacterized protein</fullName>
    </submittedName>
</protein>
<reference evidence="1" key="1">
    <citation type="journal article" date="2023" name="G3 (Bethesda)">
        <title>Whole genome assemblies of Zophobas morio and Tenebrio molitor.</title>
        <authorList>
            <person name="Kaur S."/>
            <person name="Stinson S.A."/>
            <person name="diCenzo G.C."/>
        </authorList>
    </citation>
    <scope>NUCLEOTIDE SEQUENCE</scope>
    <source>
        <strain evidence="1">QUZm001</strain>
    </source>
</reference>
<dbReference type="EMBL" id="JALNTZ010000003">
    <property type="protein sequence ID" value="KAJ3659909.1"/>
    <property type="molecule type" value="Genomic_DNA"/>
</dbReference>
<dbReference type="Proteomes" id="UP001168821">
    <property type="component" value="Unassembled WGS sequence"/>
</dbReference>